<dbReference type="PANTHER" id="PTHR36849">
    <property type="entry name" value="CYTOPLASMIC PROTEIN-RELATED"/>
    <property type="match status" value="1"/>
</dbReference>
<dbReference type="AlphaFoldDB" id="I3XBY8"/>
<dbReference type="HOGENOM" id="CLU_137928_0_0_5"/>
<dbReference type="RefSeq" id="WP_014765514.1">
    <property type="nucleotide sequence ID" value="NC_018000.1"/>
</dbReference>
<name>I3XBY8_SINF2</name>
<accession>I3XBY8</accession>
<gene>
    <name evidence="1" type="ORF">USDA257_c48590</name>
</gene>
<dbReference type="EMBL" id="CP003563">
    <property type="protein sequence ID" value="AFL53394.1"/>
    <property type="molecule type" value="Genomic_DNA"/>
</dbReference>
<dbReference type="KEGG" id="sfd:USDA257_c48590"/>
<protein>
    <recommendedName>
        <fullName evidence="3">Uroporphyrin-III C-methyltransferase</fullName>
    </recommendedName>
</protein>
<organism evidence="1 2">
    <name type="scientific">Sinorhizobium fredii (strain USDA 257)</name>
    <dbReference type="NCBI Taxonomy" id="1185652"/>
    <lineage>
        <taxon>Bacteria</taxon>
        <taxon>Pseudomonadati</taxon>
        <taxon>Pseudomonadota</taxon>
        <taxon>Alphaproteobacteria</taxon>
        <taxon>Hyphomicrobiales</taxon>
        <taxon>Rhizobiaceae</taxon>
        <taxon>Sinorhizobium/Ensifer group</taxon>
        <taxon>Sinorhizobium</taxon>
    </lineage>
</organism>
<dbReference type="PANTHER" id="PTHR36849:SF1">
    <property type="entry name" value="CYTOPLASMIC PROTEIN"/>
    <property type="match status" value="1"/>
</dbReference>
<evidence type="ECO:0000313" key="1">
    <source>
        <dbReference type="EMBL" id="AFL53394.1"/>
    </source>
</evidence>
<reference evidence="1 2" key="1">
    <citation type="journal article" date="2012" name="J. Bacteriol.">
        <title>Complete genome sequence of the broad-host-range strain Sinorhizobium fredii USDA257.</title>
        <authorList>
            <person name="Schuldes J."/>
            <person name="Rodriguez Orbegoso M."/>
            <person name="Schmeisser C."/>
            <person name="Krishnan H.B."/>
            <person name="Daniel R."/>
            <person name="Streit W.R."/>
        </authorList>
    </citation>
    <scope>NUCLEOTIDE SEQUENCE [LARGE SCALE GENOMIC DNA]</scope>
    <source>
        <strain evidence="1 2">USDA 257</strain>
    </source>
</reference>
<dbReference type="Pfam" id="PF22752">
    <property type="entry name" value="DUF488-N3i"/>
    <property type="match status" value="1"/>
</dbReference>
<dbReference type="eggNOG" id="COG3189">
    <property type="taxonomic scope" value="Bacteria"/>
</dbReference>
<dbReference type="InterPro" id="IPR052552">
    <property type="entry name" value="YeaO-like"/>
</dbReference>
<dbReference type="Proteomes" id="UP000006180">
    <property type="component" value="Chromosome"/>
</dbReference>
<evidence type="ECO:0008006" key="3">
    <source>
        <dbReference type="Google" id="ProtNLM"/>
    </source>
</evidence>
<proteinExistence type="predicted"/>
<sequence>MASLKLKRVYEAPEASDGTRILVDRLWPRGMAKDKARIDLWLKTIAPSDALRKRFHGKPEDWDAFCDAYAEELEGEAAQASLEELREQLRGGPVTLLYAARDESHNNAIALKAWLEKNRGGNSAS</sequence>
<evidence type="ECO:0000313" key="2">
    <source>
        <dbReference type="Proteomes" id="UP000006180"/>
    </source>
</evidence>
<dbReference type="PATRIC" id="fig|1185652.3.peg.5037"/>
<dbReference type="STRING" id="1185652.USDA257_c48590"/>